<proteinExistence type="predicted"/>
<comment type="caution">
    <text evidence="2">The sequence shown here is derived from an EMBL/GenBank/DDBJ whole genome shotgun (WGS) entry which is preliminary data.</text>
</comment>
<dbReference type="GeneID" id="89686332"/>
<keyword evidence="1" id="KW-1133">Transmembrane helix</keyword>
<gene>
    <name evidence="2" type="ORF">KIF53_13845</name>
</gene>
<dbReference type="RefSeq" id="WP_043580126.1">
    <property type="nucleotide sequence ID" value="NZ_CP142381.1"/>
</dbReference>
<reference evidence="2 3" key="1">
    <citation type="submission" date="2021-05" db="EMBL/GenBank/DDBJ databases">
        <title>Draft Whole Genome Sequencing Of Biosensor Chromobacterium violaceum Strain CV026 Reveals A Regulatory RNA In Chromobacterium violaceum Phenotype Regulatory Network.</title>
        <authorList>
            <person name="Hong K.W."/>
            <person name="Chan K.G."/>
            <person name="Chang C.-Y."/>
        </authorList>
    </citation>
    <scope>NUCLEOTIDE SEQUENCE [LARGE SCALE GENOMIC DNA]</scope>
    <source>
        <strain evidence="2 3">ATCC 31532</strain>
    </source>
</reference>
<protein>
    <submittedName>
        <fullName evidence="2">DotI/IcmL family type IV secretion protein</fullName>
    </submittedName>
</protein>
<sequence>MSMMNLNDQEVDRALRDTMGESGNLRHDSRRKTLIILALGAACLLEAVALAALARKEAPLPQFTAVTPDGRQYQLLTSNTPVLNEGQAGQWIAYALPQVLNYNWTELEPHFADASRKYFTEDSWLTFKSQLEAAGTFKSVLDNELISNMKFTSSPILVGKGQQAGVEAWEFEANGTLSYLNRTKRTDNSMKFRVVVGLVTVGGTKDYRILALYMAKDRG</sequence>
<dbReference type="Proteomes" id="UP000711178">
    <property type="component" value="Unassembled WGS sequence"/>
</dbReference>
<dbReference type="CDD" id="cd16385">
    <property type="entry name" value="IcmL"/>
    <property type="match status" value="1"/>
</dbReference>
<dbReference type="Pfam" id="PF11393">
    <property type="entry name" value="T4BSS_DotI_IcmL"/>
    <property type="match status" value="1"/>
</dbReference>
<keyword evidence="1" id="KW-0812">Transmembrane</keyword>
<keyword evidence="1" id="KW-0472">Membrane</keyword>
<evidence type="ECO:0000313" key="2">
    <source>
        <dbReference type="EMBL" id="MBW8288713.1"/>
    </source>
</evidence>
<dbReference type="InterPro" id="IPR021055">
    <property type="entry name" value="T4BSS_IcmL/DotI"/>
</dbReference>
<accession>A0ABS7FF66</accession>
<evidence type="ECO:0000313" key="3">
    <source>
        <dbReference type="Proteomes" id="UP000711178"/>
    </source>
</evidence>
<organism evidence="2 3">
    <name type="scientific">Chromobacterium subtsugae</name>
    <dbReference type="NCBI Taxonomy" id="251747"/>
    <lineage>
        <taxon>Bacteria</taxon>
        <taxon>Pseudomonadati</taxon>
        <taxon>Pseudomonadota</taxon>
        <taxon>Betaproteobacteria</taxon>
        <taxon>Neisseriales</taxon>
        <taxon>Chromobacteriaceae</taxon>
        <taxon>Chromobacterium</taxon>
    </lineage>
</organism>
<keyword evidence="3" id="KW-1185">Reference proteome</keyword>
<name>A0ABS7FF66_9NEIS</name>
<evidence type="ECO:0000256" key="1">
    <source>
        <dbReference type="SAM" id="Phobius"/>
    </source>
</evidence>
<dbReference type="EMBL" id="JAHDTB010000011">
    <property type="protein sequence ID" value="MBW8288713.1"/>
    <property type="molecule type" value="Genomic_DNA"/>
</dbReference>
<feature type="transmembrane region" description="Helical" evidence="1">
    <location>
        <begin position="34"/>
        <end position="54"/>
    </location>
</feature>